<protein>
    <recommendedName>
        <fullName evidence="5">G domain-containing protein</fullName>
    </recommendedName>
</protein>
<feature type="compositionally biased region" description="Low complexity" evidence="2">
    <location>
        <begin position="725"/>
        <end position="747"/>
    </location>
</feature>
<evidence type="ECO:0008006" key="5">
    <source>
        <dbReference type="Google" id="ProtNLM"/>
    </source>
</evidence>
<keyword evidence="1" id="KW-0175">Coiled coil</keyword>
<dbReference type="OrthoDB" id="2386367at2759"/>
<reference evidence="3 4" key="1">
    <citation type="journal article" date="2019" name="Environ. Microbiol.">
        <title>At the nexus of three kingdoms: the genome of the mycorrhizal fungus Gigaspora margarita provides insights into plant, endobacterial and fungal interactions.</title>
        <authorList>
            <person name="Venice F."/>
            <person name="Ghignone S."/>
            <person name="Salvioli di Fossalunga A."/>
            <person name="Amselem J."/>
            <person name="Novero M."/>
            <person name="Xianan X."/>
            <person name="Sedzielewska Toro K."/>
            <person name="Morin E."/>
            <person name="Lipzen A."/>
            <person name="Grigoriev I.V."/>
            <person name="Henrissat B."/>
            <person name="Martin F.M."/>
            <person name="Bonfante P."/>
        </authorList>
    </citation>
    <scope>NUCLEOTIDE SEQUENCE [LARGE SCALE GENOMIC DNA]</scope>
    <source>
        <strain evidence="3 4">BEG34</strain>
    </source>
</reference>
<evidence type="ECO:0000256" key="1">
    <source>
        <dbReference type="SAM" id="Coils"/>
    </source>
</evidence>
<feature type="coiled-coil region" evidence="1">
    <location>
        <begin position="607"/>
        <end position="648"/>
    </location>
</feature>
<dbReference type="AlphaFoldDB" id="A0A8H4ENV2"/>
<dbReference type="CDD" id="cd00882">
    <property type="entry name" value="Ras_like_GTPase"/>
    <property type="match status" value="1"/>
</dbReference>
<dbReference type="InterPro" id="IPR027417">
    <property type="entry name" value="P-loop_NTPase"/>
</dbReference>
<dbReference type="PANTHER" id="PTHR32046:SF12">
    <property type="entry name" value="AIG1-TYPE G DOMAIN-CONTAINING PROTEIN"/>
    <property type="match status" value="1"/>
</dbReference>
<accession>A0A8H4ENV2</accession>
<evidence type="ECO:0000256" key="2">
    <source>
        <dbReference type="SAM" id="MobiDB-lite"/>
    </source>
</evidence>
<dbReference type="EMBL" id="WTPW01000304">
    <property type="protein sequence ID" value="KAF0525121.1"/>
    <property type="molecule type" value="Genomic_DNA"/>
</dbReference>
<keyword evidence="4" id="KW-1185">Reference proteome</keyword>
<feature type="compositionally biased region" description="Polar residues" evidence="2">
    <location>
        <begin position="715"/>
        <end position="724"/>
    </location>
</feature>
<name>A0A8H4ENV2_GIGMA</name>
<evidence type="ECO:0000313" key="3">
    <source>
        <dbReference type="EMBL" id="KAF0525121.1"/>
    </source>
</evidence>
<feature type="compositionally biased region" description="Basic and acidic residues" evidence="2">
    <location>
        <begin position="213"/>
        <end position="223"/>
    </location>
</feature>
<dbReference type="SUPFAM" id="SSF52540">
    <property type="entry name" value="P-loop containing nucleoside triphosphate hydrolases"/>
    <property type="match status" value="1"/>
</dbReference>
<comment type="caution">
    <text evidence="3">The sequence shown here is derived from an EMBL/GenBank/DDBJ whole genome shotgun (WGS) entry which is preliminary data.</text>
</comment>
<feature type="compositionally biased region" description="Low complexity" evidence="2">
    <location>
        <begin position="184"/>
        <end position="207"/>
    </location>
</feature>
<proteinExistence type="predicted"/>
<gene>
    <name evidence="3" type="ORF">F8M41_014756</name>
</gene>
<dbReference type="PANTHER" id="PTHR32046">
    <property type="entry name" value="G DOMAIN-CONTAINING PROTEIN"/>
    <property type="match status" value="1"/>
</dbReference>
<feature type="region of interest" description="Disordered" evidence="2">
    <location>
        <begin position="184"/>
        <end position="230"/>
    </location>
</feature>
<dbReference type="Gene3D" id="3.40.50.300">
    <property type="entry name" value="P-loop containing nucleotide triphosphate hydrolases"/>
    <property type="match status" value="1"/>
</dbReference>
<evidence type="ECO:0000313" key="4">
    <source>
        <dbReference type="Proteomes" id="UP000439903"/>
    </source>
</evidence>
<sequence length="806" mass="91390">MIFYEINLTTRINNMSLENPENRDQPQPYYSSQMSTNNNHGLPQNFVSNINNGIPQNAFQQNFASNNSNGFPQNFPSNNNNGFPQNLAYNNYSNGIPSFNNNNDIPSFNNNIPSFNNNNDIPSFNNNNGIPFNNNNNGMPFNNNNCIPFPQSFQQQNSNQLYNHKMFAKFMEFYNFYNQFNNNHQPFNGNNDNNPFRPHNNNNNNNQSSTDNMNEKSPSEKAIKSSKTGPIIRNQKSGVFKILLLGGTGTGKSTIINTVTNYFLGGTLDNPKIVIPTKYYHVTEDEYSNKHTEAKVDDVTKSQTTKCSTYTFKHPDNPSSKFIFYDTPGLSDTKGVKQDDENIQEIINTAIGIGSLSAIVIIASGTEARVTPTIRNTLVRLGNNLPDELMANLLLILTKCNKGGACFSIDAFTKEIAKPKKVFYMDNQAFCNNPSIWKNDEDEREFIEKNWNISFRAINDLLETVTDMSATSTQAFETIRQYRNKIKSEIAKVTQDITNIQQVQDRLKAAQRALQKTEYQKTAFANYTTTETIKLKKIVPCNFSSTVCTLHLKSNIICHEHCEFEMKSVTGDHFITCYCMGRGNKCTQCGCGPRSHYHENVKLIEETQTLDKVLEDMKDQYDRANQQNQQHAADVNNFQSNLAKLQDATNAKYEEIHNLCKELNKICSRFNLVDELHANLESMRQDARTIQNINIRKNAEAEIARLEKLANDLSSNGNHNNTLKSFNSNPSNSYSSNSNDSDSYTLKSFNSNSPNLYSSNSNDSNSYDFNSSSSNSYNYNSYNSGTNDFNTPKSRKFKLPSFFSKH</sequence>
<organism evidence="3 4">
    <name type="scientific">Gigaspora margarita</name>
    <dbReference type="NCBI Taxonomy" id="4874"/>
    <lineage>
        <taxon>Eukaryota</taxon>
        <taxon>Fungi</taxon>
        <taxon>Fungi incertae sedis</taxon>
        <taxon>Mucoromycota</taxon>
        <taxon>Glomeromycotina</taxon>
        <taxon>Glomeromycetes</taxon>
        <taxon>Diversisporales</taxon>
        <taxon>Gigasporaceae</taxon>
        <taxon>Gigaspora</taxon>
    </lineage>
</organism>
<dbReference type="Proteomes" id="UP000439903">
    <property type="component" value="Unassembled WGS sequence"/>
</dbReference>
<feature type="region of interest" description="Disordered" evidence="2">
    <location>
        <begin position="715"/>
        <end position="747"/>
    </location>
</feature>